<evidence type="ECO:0000259" key="6">
    <source>
        <dbReference type="Pfam" id="PF08531"/>
    </source>
</evidence>
<keyword evidence="3 9" id="KW-0378">Hydrolase</keyword>
<dbReference type="EC" id="3.2.1.40" evidence="2"/>
<evidence type="ECO:0000259" key="5">
    <source>
        <dbReference type="Pfam" id="PF05592"/>
    </source>
</evidence>
<dbReference type="Gene3D" id="2.60.40.10">
    <property type="entry name" value="Immunoglobulins"/>
    <property type="match status" value="1"/>
</dbReference>
<organism evidence="9 10">
    <name type="scientific">Draconibacterium aestuarii</name>
    <dbReference type="NCBI Taxonomy" id="2998507"/>
    <lineage>
        <taxon>Bacteria</taxon>
        <taxon>Pseudomonadati</taxon>
        <taxon>Bacteroidota</taxon>
        <taxon>Bacteroidia</taxon>
        <taxon>Marinilabiliales</taxon>
        <taxon>Prolixibacteraceae</taxon>
        <taxon>Draconibacterium</taxon>
    </lineage>
</organism>
<dbReference type="Proteomes" id="UP001145087">
    <property type="component" value="Unassembled WGS sequence"/>
</dbReference>
<dbReference type="InterPro" id="IPR035396">
    <property type="entry name" value="Bac_rhamnosid6H"/>
</dbReference>
<name>A0A9X3J4N7_9BACT</name>
<dbReference type="Pfam" id="PF08531">
    <property type="entry name" value="Bac_rhamnosid_N"/>
    <property type="match status" value="1"/>
</dbReference>
<dbReference type="Gene3D" id="2.60.420.10">
    <property type="entry name" value="Maltose phosphorylase, domain 3"/>
    <property type="match status" value="1"/>
</dbReference>
<dbReference type="InterPro" id="IPR013783">
    <property type="entry name" value="Ig-like_fold"/>
</dbReference>
<dbReference type="Pfam" id="PF05592">
    <property type="entry name" value="Bac_rhamnosid"/>
    <property type="match status" value="1"/>
</dbReference>
<feature type="domain" description="Alpha-L-rhamnosidase C-terminal" evidence="8">
    <location>
        <begin position="804"/>
        <end position="877"/>
    </location>
</feature>
<feature type="domain" description="Alpha-L-rhamnosidase concanavalin-like" evidence="5">
    <location>
        <begin position="354"/>
        <end position="453"/>
    </location>
</feature>
<dbReference type="GO" id="GO:0005975">
    <property type="term" value="P:carbohydrate metabolic process"/>
    <property type="evidence" value="ECO:0007669"/>
    <property type="project" value="InterPro"/>
</dbReference>
<dbReference type="EMBL" id="JAPOHD010000005">
    <property type="protein sequence ID" value="MCY1719022.1"/>
    <property type="molecule type" value="Genomic_DNA"/>
</dbReference>
<comment type="catalytic activity">
    <reaction evidence="1">
        <text>Hydrolysis of terminal non-reducing alpha-L-rhamnose residues in alpha-L-rhamnosides.</text>
        <dbReference type="EC" id="3.2.1.40"/>
    </reaction>
</comment>
<dbReference type="Pfam" id="PF25788">
    <property type="entry name" value="Ig_Rha78A_N"/>
    <property type="match status" value="1"/>
</dbReference>
<dbReference type="SUPFAM" id="SSF48208">
    <property type="entry name" value="Six-hairpin glycosidases"/>
    <property type="match status" value="1"/>
</dbReference>
<comment type="caution">
    <text evidence="9">The sequence shown here is derived from an EMBL/GenBank/DDBJ whole genome shotgun (WGS) entry which is preliminary data.</text>
</comment>
<keyword evidence="10" id="KW-1185">Reference proteome</keyword>
<dbReference type="RefSeq" id="WP_343331359.1">
    <property type="nucleotide sequence ID" value="NZ_JAPOHD010000005.1"/>
</dbReference>
<evidence type="ECO:0000313" key="9">
    <source>
        <dbReference type="EMBL" id="MCY1719022.1"/>
    </source>
</evidence>
<reference evidence="9" key="1">
    <citation type="submission" date="2022-11" db="EMBL/GenBank/DDBJ databases">
        <title>Marilongibacter aestuarii gen. nov., sp. nov., isolated from tidal flat sediment.</title>
        <authorList>
            <person name="Jiayan W."/>
        </authorList>
    </citation>
    <scope>NUCLEOTIDE SEQUENCE</scope>
    <source>
        <strain evidence="9">Z1-6</strain>
    </source>
</reference>
<dbReference type="InterPro" id="IPR008928">
    <property type="entry name" value="6-hairpin_glycosidase_sf"/>
</dbReference>
<keyword evidence="4" id="KW-0732">Signal</keyword>
<dbReference type="PANTHER" id="PTHR33307">
    <property type="entry name" value="ALPHA-RHAMNOSIDASE (EUROFUNG)"/>
    <property type="match status" value="1"/>
</dbReference>
<dbReference type="InterPro" id="IPR012341">
    <property type="entry name" value="6hp_glycosidase-like_sf"/>
</dbReference>
<dbReference type="GO" id="GO:0030596">
    <property type="term" value="F:alpha-L-rhamnosidase activity"/>
    <property type="evidence" value="ECO:0007669"/>
    <property type="project" value="UniProtKB-EC"/>
</dbReference>
<evidence type="ECO:0000256" key="2">
    <source>
        <dbReference type="ARBA" id="ARBA00012652"/>
    </source>
</evidence>
<dbReference type="InterPro" id="IPR016007">
    <property type="entry name" value="Alpha_rhamnosid"/>
</dbReference>
<gene>
    <name evidence="9" type="ORF">OU798_01625</name>
</gene>
<dbReference type="AlphaFoldDB" id="A0A9X3J4N7"/>
<evidence type="ECO:0000256" key="3">
    <source>
        <dbReference type="ARBA" id="ARBA00022801"/>
    </source>
</evidence>
<evidence type="ECO:0000256" key="4">
    <source>
        <dbReference type="SAM" id="SignalP"/>
    </source>
</evidence>
<evidence type="ECO:0000259" key="7">
    <source>
        <dbReference type="Pfam" id="PF17389"/>
    </source>
</evidence>
<evidence type="ECO:0000256" key="1">
    <source>
        <dbReference type="ARBA" id="ARBA00001445"/>
    </source>
</evidence>
<dbReference type="InterPro" id="IPR008902">
    <property type="entry name" value="Rhamnosid_concanavalin"/>
</dbReference>
<dbReference type="Gene3D" id="1.50.10.10">
    <property type="match status" value="1"/>
</dbReference>
<dbReference type="Pfam" id="PF17389">
    <property type="entry name" value="Bac_rhamnosid6H"/>
    <property type="match status" value="1"/>
</dbReference>
<dbReference type="PANTHER" id="PTHR33307:SF6">
    <property type="entry name" value="ALPHA-RHAMNOSIDASE (EUROFUNG)-RELATED"/>
    <property type="match status" value="1"/>
</dbReference>
<dbReference type="Gene3D" id="2.60.120.260">
    <property type="entry name" value="Galactose-binding domain-like"/>
    <property type="match status" value="2"/>
</dbReference>
<dbReference type="Pfam" id="PF17390">
    <property type="entry name" value="Bac_rhamnosid_C"/>
    <property type="match status" value="1"/>
</dbReference>
<dbReference type="PIRSF" id="PIRSF010631">
    <property type="entry name" value="A-rhamnsds"/>
    <property type="match status" value="1"/>
</dbReference>
<protein>
    <recommendedName>
        <fullName evidence="2">alpha-L-rhamnosidase</fullName>
        <ecNumber evidence="2">3.2.1.40</ecNumber>
    </recommendedName>
</protein>
<proteinExistence type="predicted"/>
<evidence type="ECO:0000313" key="10">
    <source>
        <dbReference type="Proteomes" id="UP001145087"/>
    </source>
</evidence>
<dbReference type="InterPro" id="IPR013737">
    <property type="entry name" value="Bac_rhamnosid_N"/>
</dbReference>
<dbReference type="InterPro" id="IPR035398">
    <property type="entry name" value="Bac_rhamnosid_C"/>
</dbReference>
<feature type="signal peptide" evidence="4">
    <location>
        <begin position="1"/>
        <end position="25"/>
    </location>
</feature>
<sequence>MKIRLSILSRIFFAVLSISFTSVNAKVQVEKLVCEYRQNPVGIDVFKPRLSWQIVSEEVNVKQTTYEIRVADSPKNLGKNRTLTWSSGKVSSDQSVNVVYEGPALKSMERYYWQVRVWDSSGKVSSWSSPAFWEMGILDPDLWSVSWIAVKSEDETAFSKPCRYFRKEFTTQKKIQSARIYASSLGAYQLYLNGERVSSELLTPGWTSYSKRTQYQTYDVTSMLNEKNAVGAILGDGWYRGTIGRNRRAQTYYYDDKLALIVQLRINYTDGSAEIIGSDQSWKESTGAILESDIYNGEIYDARLEMPGWNVPDFDDRNWENVKIVTQPRDILVAQNSVPIKAIEELKPKAIFMTPKREMVVDMGQNMVGWLRLKFLGKKGDEFKLEFAEVLDKDGNFYRDNFRSAKARISYTKKGDEEEIYEPNFTFFGFRFVKLEGFSNMPAPDQITGVVVHSEMKPTGSFSCSDSLINQLQHNIQWGQKGNFLDVPTDCPQRDERLGWTGDAQVFSMTAAFNFDVSAFYTKWLKDLAVDQLPNGVVPDVVPDVRNGRGGSAAWSDAAVIVPWTMYLAYGDKRILEEQYPSMKAWVEYMKTRAGDGNLWTDDKHYGDWLAFASTSSSYPGATTEKDLIATAYYYYSSKLLSKIADIIGNKADSEKYSTLSERIKKAFSDEFVTPNGRLISHTQTAYSLALSFGLLPEELVPAAAKYLADDVKKMKHLTTGFVGTSLLCASLSDHGYEDLAFMLLNRKEYPSWLYPVTQGATTIWERWDGQKPDGTFQDVGMNSFNHYAYGAIGEWLYNYVAGIRIDHDTSGYKHFILAPHPGGGLTYAKAEYESMYGKIVSDWKMEGDRFVYKVVIPANTTATVIIPVSNERKELGSGSYSFNVVF</sequence>
<feature type="domain" description="Bacterial alpha-L-rhamnosidase N-terminal" evidence="6">
    <location>
        <begin position="173"/>
        <end position="343"/>
    </location>
</feature>
<accession>A0A9X3J4N7</accession>
<feature type="domain" description="Alpha-L-rhamnosidase six-hairpin glycosidase" evidence="7">
    <location>
        <begin position="459"/>
        <end position="801"/>
    </location>
</feature>
<evidence type="ECO:0000259" key="8">
    <source>
        <dbReference type="Pfam" id="PF17390"/>
    </source>
</evidence>
<feature type="chain" id="PRO_5040732447" description="alpha-L-rhamnosidase" evidence="4">
    <location>
        <begin position="26"/>
        <end position="887"/>
    </location>
</feature>